<feature type="non-terminal residue" evidence="1">
    <location>
        <position position="49"/>
    </location>
</feature>
<dbReference type="AlphaFoldDB" id="A0A8J2NQP4"/>
<reference evidence="1" key="1">
    <citation type="submission" date="2021-06" db="EMBL/GenBank/DDBJ databases">
        <authorList>
            <person name="Hodson N. C."/>
            <person name="Mongue J. A."/>
            <person name="Jaron S. K."/>
        </authorList>
    </citation>
    <scope>NUCLEOTIDE SEQUENCE</scope>
</reference>
<keyword evidence="2" id="KW-1185">Reference proteome</keyword>
<protein>
    <submittedName>
        <fullName evidence="1">Uncharacterized protein</fullName>
    </submittedName>
</protein>
<comment type="caution">
    <text evidence="1">The sequence shown here is derived from an EMBL/GenBank/DDBJ whole genome shotgun (WGS) entry which is preliminary data.</text>
</comment>
<dbReference type="Proteomes" id="UP000708208">
    <property type="component" value="Unassembled WGS sequence"/>
</dbReference>
<accession>A0A8J2NQP4</accession>
<dbReference type="EMBL" id="CAJVCH010051094">
    <property type="protein sequence ID" value="CAG7718128.1"/>
    <property type="molecule type" value="Genomic_DNA"/>
</dbReference>
<organism evidence="1 2">
    <name type="scientific">Allacma fusca</name>
    <dbReference type="NCBI Taxonomy" id="39272"/>
    <lineage>
        <taxon>Eukaryota</taxon>
        <taxon>Metazoa</taxon>
        <taxon>Ecdysozoa</taxon>
        <taxon>Arthropoda</taxon>
        <taxon>Hexapoda</taxon>
        <taxon>Collembola</taxon>
        <taxon>Symphypleona</taxon>
        <taxon>Sminthuridae</taxon>
        <taxon>Allacma</taxon>
    </lineage>
</organism>
<dbReference type="OrthoDB" id="8123811at2759"/>
<gene>
    <name evidence="1" type="ORF">AFUS01_LOCUS7547</name>
</gene>
<feature type="non-terminal residue" evidence="1">
    <location>
        <position position="1"/>
    </location>
</feature>
<evidence type="ECO:0000313" key="2">
    <source>
        <dbReference type="Proteomes" id="UP000708208"/>
    </source>
</evidence>
<name>A0A8J2NQP4_9HEXA</name>
<proteinExistence type="predicted"/>
<evidence type="ECO:0000313" key="1">
    <source>
        <dbReference type="EMBL" id="CAG7718128.1"/>
    </source>
</evidence>
<sequence length="49" mass="5750">GLVRRLKGEEIIETKEVEIAILGTDRGIYFDEDPYIREYDGELRNHQIS</sequence>